<evidence type="ECO:0000313" key="2">
    <source>
        <dbReference type="EMBL" id="KAK5084748.1"/>
    </source>
</evidence>
<evidence type="ECO:0000313" key="3">
    <source>
        <dbReference type="Proteomes" id="UP001309876"/>
    </source>
</evidence>
<dbReference type="AlphaFoldDB" id="A0AAN7YGD5"/>
<reference evidence="2 3" key="1">
    <citation type="submission" date="2023-08" db="EMBL/GenBank/DDBJ databases">
        <title>Black Yeasts Isolated from many extreme environments.</title>
        <authorList>
            <person name="Coleine C."/>
            <person name="Stajich J.E."/>
            <person name="Selbmann L."/>
        </authorList>
    </citation>
    <scope>NUCLEOTIDE SEQUENCE [LARGE SCALE GENOMIC DNA]</scope>
    <source>
        <strain evidence="2 3">CCFEE 5910</strain>
    </source>
</reference>
<feature type="region of interest" description="Disordered" evidence="1">
    <location>
        <begin position="57"/>
        <end position="82"/>
    </location>
</feature>
<evidence type="ECO:0000256" key="1">
    <source>
        <dbReference type="SAM" id="MobiDB-lite"/>
    </source>
</evidence>
<feature type="compositionally biased region" description="Basic and acidic residues" evidence="1">
    <location>
        <begin position="239"/>
        <end position="256"/>
    </location>
</feature>
<gene>
    <name evidence="2" type="ORF">LTR05_005826</name>
</gene>
<accession>A0AAN7YGD5</accession>
<protein>
    <submittedName>
        <fullName evidence="2">Uncharacterized protein</fullName>
    </submittedName>
</protein>
<feature type="region of interest" description="Disordered" evidence="1">
    <location>
        <begin position="219"/>
        <end position="257"/>
    </location>
</feature>
<name>A0AAN7YGD5_9EURO</name>
<dbReference type="EMBL" id="JAVRRJ010000005">
    <property type="protein sequence ID" value="KAK5084748.1"/>
    <property type="molecule type" value="Genomic_DNA"/>
</dbReference>
<dbReference type="Proteomes" id="UP001309876">
    <property type="component" value="Unassembled WGS sequence"/>
</dbReference>
<keyword evidence="3" id="KW-1185">Reference proteome</keyword>
<proteinExistence type="predicted"/>
<comment type="caution">
    <text evidence="2">The sequence shown here is derived from an EMBL/GenBank/DDBJ whole genome shotgun (WGS) entry which is preliminary data.</text>
</comment>
<feature type="region of interest" description="Disordered" evidence="1">
    <location>
        <begin position="1"/>
        <end position="22"/>
    </location>
</feature>
<feature type="region of interest" description="Disordered" evidence="1">
    <location>
        <begin position="175"/>
        <end position="197"/>
    </location>
</feature>
<sequence length="273" mass="29734">MAGATPCPDGHKSEPQSDLPTVSVYELPTEPGWSGSYSRLPKTKYVVNGVTYDDGKPRLFIGNGRPGPDPQTPQPTSWPIHQDKNQSLTETEAQNNAEQFGRAEERFPRSGSNFGRHYHGIHLTGSGFTHLGNTIGMGQSSGKNTYSDVYISGDHHAMLGNVFTDSLPVINSQHTKPMACGSQESQQRSWEGTERHSPPYGALINPRDQAQITANQAAVAGDGTAMRSGRNRAGQALGEEPRAMLHKRDDRERGKAQDYGTISWLKRHGCGVP</sequence>
<organism evidence="2 3">
    <name type="scientific">Lithohypha guttulata</name>
    <dbReference type="NCBI Taxonomy" id="1690604"/>
    <lineage>
        <taxon>Eukaryota</taxon>
        <taxon>Fungi</taxon>
        <taxon>Dikarya</taxon>
        <taxon>Ascomycota</taxon>
        <taxon>Pezizomycotina</taxon>
        <taxon>Eurotiomycetes</taxon>
        <taxon>Chaetothyriomycetidae</taxon>
        <taxon>Chaetothyriales</taxon>
        <taxon>Trichomeriaceae</taxon>
        <taxon>Lithohypha</taxon>
    </lineage>
</organism>